<feature type="DNA-binding region" description="HMG box" evidence="3">
    <location>
        <begin position="1"/>
        <end position="67"/>
    </location>
</feature>
<evidence type="ECO:0000313" key="5">
    <source>
        <dbReference type="EMBL" id="KAF9065512.1"/>
    </source>
</evidence>
<keyword evidence="6" id="KW-1185">Reference proteome</keyword>
<sequence>RPKNAWIFFRLDMHKLLRLEYPKATQIVLSKRISDLWRSAPPEVKSEYHRRARADKDAHLTEYPGYKYAPR</sequence>
<feature type="non-terminal residue" evidence="5">
    <location>
        <position position="1"/>
    </location>
</feature>
<dbReference type="PROSITE" id="PS50118">
    <property type="entry name" value="HMG_BOX_2"/>
    <property type="match status" value="1"/>
</dbReference>
<keyword evidence="3" id="KW-0539">Nucleus</keyword>
<dbReference type="GO" id="GO:0001228">
    <property type="term" value="F:DNA-binding transcription activator activity, RNA polymerase II-specific"/>
    <property type="evidence" value="ECO:0007669"/>
    <property type="project" value="TreeGrafter"/>
</dbReference>
<dbReference type="Pfam" id="PF00505">
    <property type="entry name" value="HMG_box"/>
    <property type="match status" value="1"/>
</dbReference>
<evidence type="ECO:0000313" key="6">
    <source>
        <dbReference type="Proteomes" id="UP000772434"/>
    </source>
</evidence>
<accession>A0A9P5PLR9</accession>
<keyword evidence="1 3" id="KW-0238">DNA-binding</keyword>
<dbReference type="InterPro" id="IPR009071">
    <property type="entry name" value="HMG_box_dom"/>
</dbReference>
<keyword evidence="2" id="KW-0804">Transcription</keyword>
<gene>
    <name evidence="5" type="ORF">BDP27DRAFT_1169588</name>
</gene>
<dbReference type="GO" id="GO:0000978">
    <property type="term" value="F:RNA polymerase II cis-regulatory region sequence-specific DNA binding"/>
    <property type="evidence" value="ECO:0007669"/>
    <property type="project" value="TreeGrafter"/>
</dbReference>
<dbReference type="CDD" id="cd01389">
    <property type="entry name" value="HMG-box_ROX1-like"/>
    <property type="match status" value="1"/>
</dbReference>
<dbReference type="EMBL" id="JADNRY010000103">
    <property type="protein sequence ID" value="KAF9065512.1"/>
    <property type="molecule type" value="Genomic_DNA"/>
</dbReference>
<name>A0A9P5PLR9_9AGAR</name>
<dbReference type="PANTHER" id="PTHR10270">
    <property type="entry name" value="SOX TRANSCRIPTION FACTOR"/>
    <property type="match status" value="1"/>
</dbReference>
<dbReference type="Gene3D" id="1.10.30.10">
    <property type="entry name" value="High mobility group box domain"/>
    <property type="match status" value="1"/>
</dbReference>
<feature type="non-terminal residue" evidence="5">
    <location>
        <position position="71"/>
    </location>
</feature>
<dbReference type="GO" id="GO:0030154">
    <property type="term" value="P:cell differentiation"/>
    <property type="evidence" value="ECO:0007669"/>
    <property type="project" value="TreeGrafter"/>
</dbReference>
<dbReference type="AlphaFoldDB" id="A0A9P5PLR9"/>
<dbReference type="Proteomes" id="UP000772434">
    <property type="component" value="Unassembled WGS sequence"/>
</dbReference>
<proteinExistence type="predicted"/>
<organism evidence="5 6">
    <name type="scientific">Rhodocollybia butyracea</name>
    <dbReference type="NCBI Taxonomy" id="206335"/>
    <lineage>
        <taxon>Eukaryota</taxon>
        <taxon>Fungi</taxon>
        <taxon>Dikarya</taxon>
        <taxon>Basidiomycota</taxon>
        <taxon>Agaricomycotina</taxon>
        <taxon>Agaricomycetes</taxon>
        <taxon>Agaricomycetidae</taxon>
        <taxon>Agaricales</taxon>
        <taxon>Marasmiineae</taxon>
        <taxon>Omphalotaceae</taxon>
        <taxon>Rhodocollybia</taxon>
    </lineage>
</organism>
<dbReference type="InterPro" id="IPR036910">
    <property type="entry name" value="HMG_box_dom_sf"/>
</dbReference>
<comment type="caution">
    <text evidence="5">The sequence shown here is derived from an EMBL/GenBank/DDBJ whole genome shotgun (WGS) entry which is preliminary data.</text>
</comment>
<evidence type="ECO:0000256" key="3">
    <source>
        <dbReference type="PROSITE-ProRule" id="PRU00267"/>
    </source>
</evidence>
<dbReference type="OrthoDB" id="6247875at2759"/>
<dbReference type="SMART" id="SM00398">
    <property type="entry name" value="HMG"/>
    <property type="match status" value="1"/>
</dbReference>
<dbReference type="SUPFAM" id="SSF47095">
    <property type="entry name" value="HMG-box"/>
    <property type="match status" value="1"/>
</dbReference>
<dbReference type="InterPro" id="IPR050140">
    <property type="entry name" value="SRY-related_HMG-box_TF-like"/>
</dbReference>
<protein>
    <submittedName>
        <fullName evidence="5">Mating type protein 2</fullName>
    </submittedName>
</protein>
<evidence type="ECO:0000259" key="4">
    <source>
        <dbReference type="PROSITE" id="PS50118"/>
    </source>
</evidence>
<evidence type="ECO:0000256" key="1">
    <source>
        <dbReference type="ARBA" id="ARBA00023125"/>
    </source>
</evidence>
<feature type="domain" description="HMG box" evidence="4">
    <location>
        <begin position="1"/>
        <end position="67"/>
    </location>
</feature>
<reference evidence="5" key="1">
    <citation type="submission" date="2020-11" db="EMBL/GenBank/DDBJ databases">
        <authorList>
            <consortium name="DOE Joint Genome Institute"/>
            <person name="Ahrendt S."/>
            <person name="Riley R."/>
            <person name="Andreopoulos W."/>
            <person name="Labutti K."/>
            <person name="Pangilinan J."/>
            <person name="Ruiz-Duenas F.J."/>
            <person name="Barrasa J.M."/>
            <person name="Sanchez-Garcia M."/>
            <person name="Camarero S."/>
            <person name="Miyauchi S."/>
            <person name="Serrano A."/>
            <person name="Linde D."/>
            <person name="Babiker R."/>
            <person name="Drula E."/>
            <person name="Ayuso-Fernandez I."/>
            <person name="Pacheco R."/>
            <person name="Padilla G."/>
            <person name="Ferreira P."/>
            <person name="Barriuso J."/>
            <person name="Kellner H."/>
            <person name="Castanera R."/>
            <person name="Alfaro M."/>
            <person name="Ramirez L."/>
            <person name="Pisabarro A.G."/>
            <person name="Kuo A."/>
            <person name="Tritt A."/>
            <person name="Lipzen A."/>
            <person name="He G."/>
            <person name="Yan M."/>
            <person name="Ng V."/>
            <person name="Cullen D."/>
            <person name="Martin F."/>
            <person name="Rosso M.-N."/>
            <person name="Henrissat B."/>
            <person name="Hibbett D."/>
            <person name="Martinez A.T."/>
            <person name="Grigoriev I.V."/>
        </authorList>
    </citation>
    <scope>NUCLEOTIDE SEQUENCE</scope>
    <source>
        <strain evidence="5">AH 40177</strain>
    </source>
</reference>
<evidence type="ECO:0000256" key="2">
    <source>
        <dbReference type="ARBA" id="ARBA00023163"/>
    </source>
</evidence>
<dbReference type="GO" id="GO:0005634">
    <property type="term" value="C:nucleus"/>
    <property type="evidence" value="ECO:0007669"/>
    <property type="project" value="UniProtKB-UniRule"/>
</dbReference>
<dbReference type="PANTHER" id="PTHR10270:SF161">
    <property type="entry name" value="SEX-DETERMINING REGION Y PROTEIN"/>
    <property type="match status" value="1"/>
</dbReference>